<name>A0A3L7JE16_9HYPH</name>
<evidence type="ECO:0000313" key="1">
    <source>
        <dbReference type="EMBL" id="RLQ88923.1"/>
    </source>
</evidence>
<keyword evidence="2" id="KW-1185">Reference proteome</keyword>
<dbReference type="Proteomes" id="UP000281094">
    <property type="component" value="Unassembled WGS sequence"/>
</dbReference>
<gene>
    <name evidence="1" type="ORF">D8780_12480</name>
</gene>
<reference evidence="1 2" key="1">
    <citation type="submission" date="2018-10" db="EMBL/GenBank/DDBJ databases">
        <title>Notoacmeibacter sp. M2BS9Y-3-1, whole genome shotgun sequence.</title>
        <authorList>
            <person name="Tuo L."/>
        </authorList>
    </citation>
    <scope>NUCLEOTIDE SEQUENCE [LARGE SCALE GENOMIC DNA]</scope>
    <source>
        <strain evidence="1 2">M2BS9Y-3-1</strain>
    </source>
</reference>
<protein>
    <submittedName>
        <fullName evidence="1">Phage tail sheath family protein</fullName>
    </submittedName>
</protein>
<accession>A0A3L7JE16</accession>
<dbReference type="AlphaFoldDB" id="A0A3L7JE16"/>
<dbReference type="EMBL" id="RCWN01000001">
    <property type="protein sequence ID" value="RLQ88923.1"/>
    <property type="molecule type" value="Genomic_DNA"/>
</dbReference>
<proteinExistence type="predicted"/>
<evidence type="ECO:0000313" key="2">
    <source>
        <dbReference type="Proteomes" id="UP000281094"/>
    </source>
</evidence>
<dbReference type="RefSeq" id="WP_121645891.1">
    <property type="nucleotide sequence ID" value="NZ_RCWN01000001.1"/>
</dbReference>
<sequence>MASTSANVGVRVLSDLRSTTAAIDTRDSTAIGLCLPLPNIPDTNAIPFDEPVRIATDDPVQLAALGPGLAYDAIRQIKGEGIETDIVFVRAQDGADLETQIGHISGDANAHTGVWALAEALSHLQIEPGLIIAPGYDSQRLDNAANPVATAIDAVCDRIIDCMGVVNTPETSREAAAEYANDFATSLNMIAMYPQGRYFFDGATVSRPLSPAVAAATVRRDKEAGSPYKAAWNRPLKGVTGMSQIVTYQDGRSDHDANYLVQRGVGTVIEGKLLWAPFSTATDPTTVGYRSIKRIRTRRAIEKAMLRPLRLYLSEDITPHAVTLLFQSLSEALEERIYAGAIIPGSEVIFDKGLNPTNLLRAGGMRVKLRFEETPDLTDLGIHSEPQPEAFDVLSDNIRVALERMSAAGIRYVA</sequence>
<comment type="caution">
    <text evidence="1">The sequence shown here is derived from an EMBL/GenBank/DDBJ whole genome shotgun (WGS) entry which is preliminary data.</text>
</comment>
<organism evidence="1 2">
    <name type="scientific">Notoacmeibacter ruber</name>
    <dbReference type="NCBI Taxonomy" id="2670375"/>
    <lineage>
        <taxon>Bacteria</taxon>
        <taxon>Pseudomonadati</taxon>
        <taxon>Pseudomonadota</taxon>
        <taxon>Alphaproteobacteria</taxon>
        <taxon>Hyphomicrobiales</taxon>
        <taxon>Notoacmeibacteraceae</taxon>
        <taxon>Notoacmeibacter</taxon>
    </lineage>
</organism>